<organism evidence="2 3">
    <name type="scientific">Mucilaginibacter galii</name>
    <dbReference type="NCBI Taxonomy" id="2005073"/>
    <lineage>
        <taxon>Bacteria</taxon>
        <taxon>Pseudomonadati</taxon>
        <taxon>Bacteroidota</taxon>
        <taxon>Sphingobacteriia</taxon>
        <taxon>Sphingobacteriales</taxon>
        <taxon>Sphingobacteriaceae</taxon>
        <taxon>Mucilaginibacter</taxon>
    </lineage>
</organism>
<evidence type="ECO:0000256" key="1">
    <source>
        <dbReference type="SAM" id="Phobius"/>
    </source>
</evidence>
<dbReference type="EMBL" id="BMDO01000004">
    <property type="protein sequence ID" value="GGI50763.1"/>
    <property type="molecule type" value="Genomic_DNA"/>
</dbReference>
<keyword evidence="3" id="KW-1185">Reference proteome</keyword>
<evidence type="ECO:0000313" key="3">
    <source>
        <dbReference type="Proteomes" id="UP000662074"/>
    </source>
</evidence>
<keyword evidence="1" id="KW-0812">Transmembrane</keyword>
<sequence>MAQTTDKIKQLNYSILKRDGAILKTHGKVKDGDSLVSDLDEDENDSSARRYVLLAKYALIVAYTLVLSYLITRLEVRLPVLRHLSYISSYKYIVQRAIRI</sequence>
<feature type="transmembrane region" description="Helical" evidence="1">
    <location>
        <begin position="51"/>
        <end position="72"/>
    </location>
</feature>
<gene>
    <name evidence="2" type="ORF">GCM10011425_19750</name>
</gene>
<reference evidence="2" key="2">
    <citation type="submission" date="2020-09" db="EMBL/GenBank/DDBJ databases">
        <authorList>
            <person name="Sun Q."/>
            <person name="Sedlacek I."/>
        </authorList>
    </citation>
    <scope>NUCLEOTIDE SEQUENCE</scope>
    <source>
        <strain evidence="2">CCM 8711</strain>
    </source>
</reference>
<dbReference type="Proteomes" id="UP000662074">
    <property type="component" value="Unassembled WGS sequence"/>
</dbReference>
<reference evidence="2" key="1">
    <citation type="journal article" date="2014" name="Int. J. Syst. Evol. Microbiol.">
        <title>Complete genome sequence of Corynebacterium casei LMG S-19264T (=DSM 44701T), isolated from a smear-ripened cheese.</title>
        <authorList>
            <consortium name="US DOE Joint Genome Institute (JGI-PGF)"/>
            <person name="Walter F."/>
            <person name="Albersmeier A."/>
            <person name="Kalinowski J."/>
            <person name="Ruckert C."/>
        </authorList>
    </citation>
    <scope>NUCLEOTIDE SEQUENCE</scope>
    <source>
        <strain evidence="2">CCM 8711</strain>
    </source>
</reference>
<dbReference type="AlphaFoldDB" id="A0A917N1E3"/>
<name>A0A917N1E3_9SPHI</name>
<accession>A0A917N1E3</accession>
<evidence type="ECO:0000313" key="2">
    <source>
        <dbReference type="EMBL" id="GGI50763.1"/>
    </source>
</evidence>
<protein>
    <submittedName>
        <fullName evidence="2">Uncharacterized protein</fullName>
    </submittedName>
</protein>
<keyword evidence="1" id="KW-0472">Membrane</keyword>
<comment type="caution">
    <text evidence="2">The sequence shown here is derived from an EMBL/GenBank/DDBJ whole genome shotgun (WGS) entry which is preliminary data.</text>
</comment>
<proteinExistence type="predicted"/>
<keyword evidence="1" id="KW-1133">Transmembrane helix</keyword>